<evidence type="ECO:0000256" key="4">
    <source>
        <dbReference type="ARBA" id="ARBA00022692"/>
    </source>
</evidence>
<evidence type="ECO:0000313" key="12">
    <source>
        <dbReference type="Proteomes" id="UP001230188"/>
    </source>
</evidence>
<dbReference type="AlphaFoldDB" id="A0AAD7UCE2"/>
<name>A0AAD7UCE2_9STRA</name>
<comment type="caution">
    <text evidence="11">The sequence shown here is derived from an EMBL/GenBank/DDBJ whole genome shotgun (WGS) entry which is preliminary data.</text>
</comment>
<keyword evidence="12" id="KW-1185">Reference proteome</keyword>
<feature type="domain" description="Ammonium transporter AmtB-like" evidence="10">
    <location>
        <begin position="352"/>
        <end position="484"/>
    </location>
</feature>
<dbReference type="InterPro" id="IPR024041">
    <property type="entry name" value="NH4_transpt_AmtB-like_dom"/>
</dbReference>
<feature type="region of interest" description="Disordered" evidence="8">
    <location>
        <begin position="499"/>
        <end position="524"/>
    </location>
</feature>
<keyword evidence="3" id="KW-0813">Transport</keyword>
<feature type="transmembrane region" description="Helical" evidence="9">
    <location>
        <begin position="404"/>
        <end position="425"/>
    </location>
</feature>
<feature type="transmembrane region" description="Helical" evidence="9">
    <location>
        <begin position="359"/>
        <end position="392"/>
    </location>
</feature>
<dbReference type="GO" id="GO:0097272">
    <property type="term" value="P:ammonium homeostasis"/>
    <property type="evidence" value="ECO:0007669"/>
    <property type="project" value="TreeGrafter"/>
</dbReference>
<keyword evidence="5 9" id="KW-1133">Transmembrane helix</keyword>
<feature type="transmembrane region" description="Helical" evidence="9">
    <location>
        <begin position="47"/>
        <end position="68"/>
    </location>
</feature>
<sequence>MGRQASLLLVSCGVGVGNAGAAAVNNASTTTSSSTDYSDFVLLEDANTYWLLFGMSNVFFMQAGFAMLEAGSVYEASVGHVLLKNIFDTSISAVLWWACGHAFAYGTDAFGETGENGFIGGSGFFYENLGSKDNPLTGTTFARTHGKAFWQFQWAFASVSATIVSGAVAGRCQLVAYICYVVFLTALVYPVVAHMAWSDDGRFSPYRSRRLVGGCGVVDVAGSGVVHVTGGVAALVINLPIFLHARHARFKEKNDPDEFLGPGASGATFRVLGALILWYGWFAFNGVSTIFLAGNGALAAHAIMNTTLSAATCCLATSAIAALHASITDTHEFFGSWRRGYNVCTDVLPYDTFYPVNGILAGLVAVTAGCAVISTWGAVLVGTSAAFVYYASSRLLNYLKIDDVVDAFPVHGATGIWGVLAPGLFGTEYYYKLAIDPNDARRAKRCQGIFYGGTGASLGASVLYLLAVIAWTSAVIFLVFFFLKSNDLITGEELPETAEDNHVELRTPTRDDDYDDDEATQPIH</sequence>
<dbReference type="PANTHER" id="PTHR11730">
    <property type="entry name" value="AMMONIUM TRANSPORTER"/>
    <property type="match status" value="1"/>
</dbReference>
<comment type="subcellular location">
    <subcellularLocation>
        <location evidence="1">Membrane</location>
        <topology evidence="1">Multi-pass membrane protein</topology>
    </subcellularLocation>
</comment>
<dbReference type="Proteomes" id="UP001230188">
    <property type="component" value="Unassembled WGS sequence"/>
</dbReference>
<feature type="transmembrane region" description="Helical" evidence="9">
    <location>
        <begin position="217"/>
        <end position="243"/>
    </location>
</feature>
<dbReference type="EMBL" id="JAQMWT010000446">
    <property type="protein sequence ID" value="KAJ8601163.1"/>
    <property type="molecule type" value="Genomic_DNA"/>
</dbReference>
<feature type="domain" description="Ammonium transporter AmtB-like" evidence="10">
    <location>
        <begin position="50"/>
        <end position="324"/>
    </location>
</feature>
<evidence type="ECO:0000313" key="11">
    <source>
        <dbReference type="EMBL" id="KAJ8601163.1"/>
    </source>
</evidence>
<feature type="compositionally biased region" description="Acidic residues" evidence="8">
    <location>
        <begin position="512"/>
        <end position="524"/>
    </location>
</feature>
<evidence type="ECO:0000256" key="7">
    <source>
        <dbReference type="ARBA" id="ARBA00023177"/>
    </source>
</evidence>
<evidence type="ECO:0000256" key="8">
    <source>
        <dbReference type="SAM" id="MobiDB-lite"/>
    </source>
</evidence>
<protein>
    <recommendedName>
        <fullName evidence="10">Ammonium transporter AmtB-like domain-containing protein</fullName>
    </recommendedName>
</protein>
<feature type="transmembrane region" description="Helical" evidence="9">
    <location>
        <begin position="148"/>
        <end position="168"/>
    </location>
</feature>
<dbReference type="GO" id="GO:0005886">
    <property type="term" value="C:plasma membrane"/>
    <property type="evidence" value="ECO:0007669"/>
    <property type="project" value="TreeGrafter"/>
</dbReference>
<keyword evidence="7" id="KW-0924">Ammonia transport</keyword>
<feature type="compositionally biased region" description="Basic and acidic residues" evidence="8">
    <location>
        <begin position="499"/>
        <end position="511"/>
    </location>
</feature>
<accession>A0AAD7UCE2</accession>
<proteinExistence type="inferred from homology"/>
<evidence type="ECO:0000256" key="3">
    <source>
        <dbReference type="ARBA" id="ARBA00022448"/>
    </source>
</evidence>
<evidence type="ECO:0000256" key="1">
    <source>
        <dbReference type="ARBA" id="ARBA00004141"/>
    </source>
</evidence>
<evidence type="ECO:0000256" key="2">
    <source>
        <dbReference type="ARBA" id="ARBA00005887"/>
    </source>
</evidence>
<keyword evidence="6 9" id="KW-0472">Membrane</keyword>
<evidence type="ECO:0000256" key="6">
    <source>
        <dbReference type="ARBA" id="ARBA00023136"/>
    </source>
</evidence>
<dbReference type="PANTHER" id="PTHR11730:SF6">
    <property type="entry name" value="AMMONIUM TRANSPORTER"/>
    <property type="match status" value="1"/>
</dbReference>
<reference evidence="11" key="1">
    <citation type="submission" date="2023-01" db="EMBL/GenBank/DDBJ databases">
        <title>Metagenome sequencing of chrysophaentin producing Chrysophaeum taylorii.</title>
        <authorList>
            <person name="Davison J."/>
            <person name="Bewley C."/>
        </authorList>
    </citation>
    <scope>NUCLEOTIDE SEQUENCE</scope>
    <source>
        <strain evidence="11">NIES-1699</strain>
    </source>
</reference>
<evidence type="ECO:0000256" key="5">
    <source>
        <dbReference type="ARBA" id="ARBA00022989"/>
    </source>
</evidence>
<gene>
    <name evidence="11" type="ORF">CTAYLR_008270</name>
</gene>
<dbReference type="Gene3D" id="1.10.3430.10">
    <property type="entry name" value="Ammonium transporter AmtB like domains"/>
    <property type="match status" value="1"/>
</dbReference>
<dbReference type="InterPro" id="IPR029020">
    <property type="entry name" value="Ammonium/urea_transptr"/>
</dbReference>
<organism evidence="11 12">
    <name type="scientific">Chrysophaeum taylorii</name>
    <dbReference type="NCBI Taxonomy" id="2483200"/>
    <lineage>
        <taxon>Eukaryota</taxon>
        <taxon>Sar</taxon>
        <taxon>Stramenopiles</taxon>
        <taxon>Ochrophyta</taxon>
        <taxon>Pelagophyceae</taxon>
        <taxon>Pelagomonadales</taxon>
        <taxon>Pelagomonadaceae</taxon>
        <taxon>Chrysophaeum</taxon>
    </lineage>
</organism>
<evidence type="ECO:0000259" key="10">
    <source>
        <dbReference type="Pfam" id="PF00909"/>
    </source>
</evidence>
<comment type="similarity">
    <text evidence="2">Belongs to the ammonia transporter channel (TC 1.A.11.2) family.</text>
</comment>
<keyword evidence="4 9" id="KW-0812">Transmembrane</keyword>
<dbReference type="SUPFAM" id="SSF111352">
    <property type="entry name" value="Ammonium transporter"/>
    <property type="match status" value="1"/>
</dbReference>
<feature type="transmembrane region" description="Helical" evidence="9">
    <location>
        <begin position="271"/>
        <end position="294"/>
    </location>
</feature>
<feature type="transmembrane region" description="Helical" evidence="9">
    <location>
        <begin position="306"/>
        <end position="327"/>
    </location>
</feature>
<feature type="transmembrane region" description="Helical" evidence="9">
    <location>
        <begin position="174"/>
        <end position="197"/>
    </location>
</feature>
<evidence type="ECO:0000256" key="9">
    <source>
        <dbReference type="SAM" id="Phobius"/>
    </source>
</evidence>
<dbReference type="Pfam" id="PF00909">
    <property type="entry name" value="Ammonium_transp"/>
    <property type="match status" value="2"/>
</dbReference>
<dbReference type="GO" id="GO:0008519">
    <property type="term" value="F:ammonium channel activity"/>
    <property type="evidence" value="ECO:0007669"/>
    <property type="project" value="InterPro"/>
</dbReference>